<dbReference type="PANTHER" id="PTHR43162">
    <property type="match status" value="1"/>
</dbReference>
<dbReference type="SUPFAM" id="SSF51735">
    <property type="entry name" value="NAD(P)-binding Rossmann-fold domains"/>
    <property type="match status" value="1"/>
</dbReference>
<dbReference type="RefSeq" id="WP_153027202.1">
    <property type="nucleotide sequence ID" value="NZ_WIAO01000035.1"/>
</dbReference>
<dbReference type="InterPro" id="IPR036291">
    <property type="entry name" value="NAD(P)-bd_dom_sf"/>
</dbReference>
<dbReference type="PANTHER" id="PTHR43162:SF1">
    <property type="entry name" value="PRESTALK A DIFFERENTIATION PROTEIN A"/>
    <property type="match status" value="1"/>
</dbReference>
<organism evidence="2 3">
    <name type="scientific">Glycomyces albidus</name>
    <dbReference type="NCBI Taxonomy" id="2656774"/>
    <lineage>
        <taxon>Bacteria</taxon>
        <taxon>Bacillati</taxon>
        <taxon>Actinomycetota</taxon>
        <taxon>Actinomycetes</taxon>
        <taxon>Glycomycetales</taxon>
        <taxon>Glycomycetaceae</taxon>
        <taxon>Glycomyces</taxon>
    </lineage>
</organism>
<feature type="domain" description="NAD(P)-binding" evidence="1">
    <location>
        <begin position="15"/>
        <end position="181"/>
    </location>
</feature>
<dbReference type="InterPro" id="IPR051604">
    <property type="entry name" value="Ergot_Alk_Oxidoreductase"/>
</dbReference>
<evidence type="ECO:0000313" key="3">
    <source>
        <dbReference type="Proteomes" id="UP000477750"/>
    </source>
</evidence>
<dbReference type="InterPro" id="IPR016040">
    <property type="entry name" value="NAD(P)-bd_dom"/>
</dbReference>
<gene>
    <name evidence="2" type="ORF">GFD30_21345</name>
</gene>
<dbReference type="EMBL" id="WIAO01000035">
    <property type="protein sequence ID" value="MQM28087.1"/>
    <property type="molecule type" value="Genomic_DNA"/>
</dbReference>
<proteinExistence type="predicted"/>
<dbReference type="AlphaFoldDB" id="A0A6L5GEH1"/>
<name>A0A6L5GEH1_9ACTN</name>
<reference evidence="2 3" key="1">
    <citation type="submission" date="2019-10" db="EMBL/GenBank/DDBJ databases">
        <title>Glycomyces albidus sp. nov., a novel actinomycete isolated from rhizosphere soil of wheat (Triticum aestivum L.).</title>
        <authorList>
            <person name="Qian L."/>
        </authorList>
    </citation>
    <scope>NUCLEOTIDE SEQUENCE [LARGE SCALE GENOMIC DNA]</scope>
    <source>
        <strain evidence="2 3">NEAU-7082</strain>
    </source>
</reference>
<protein>
    <submittedName>
        <fullName evidence="2">NAD(P)H-binding protein</fullName>
    </submittedName>
</protein>
<dbReference type="Pfam" id="PF13460">
    <property type="entry name" value="NAD_binding_10"/>
    <property type="match status" value="1"/>
</dbReference>
<evidence type="ECO:0000313" key="2">
    <source>
        <dbReference type="EMBL" id="MQM28087.1"/>
    </source>
</evidence>
<evidence type="ECO:0000259" key="1">
    <source>
        <dbReference type="Pfam" id="PF13460"/>
    </source>
</evidence>
<accession>A0A6L5GEH1</accession>
<keyword evidence="3" id="KW-1185">Reference proteome</keyword>
<dbReference type="Gene3D" id="3.40.50.720">
    <property type="entry name" value="NAD(P)-binding Rossmann-like Domain"/>
    <property type="match status" value="1"/>
</dbReference>
<sequence length="290" mass="30681">MSDNSNANDTILVTGATGKVGRRLVEILRAGGHDVRAVSRSTAIPLDWTDRSTWDAVLDGVDAAYIIPPDHPFPADEFVAAAVGAGVRRLVTQSGRRVDALAEYAGVGPEAIGMLAAQTAVQASGIEWTVLQPNNFNENFSEGDYYPAVLAGELALPLKDTTEPLIAVADIAAVAAAVLTEDGHQGKVYELSGPESLSMDDAMAAVSAASGRPVTFRAETPEEHDEALRAAGLPKDLVMFLNLMYEFMRAGNMTTVTNDVEQVLVRKPITFAAWATETAKTGVWAGPAND</sequence>
<dbReference type="Proteomes" id="UP000477750">
    <property type="component" value="Unassembled WGS sequence"/>
</dbReference>
<comment type="caution">
    <text evidence="2">The sequence shown here is derived from an EMBL/GenBank/DDBJ whole genome shotgun (WGS) entry which is preliminary data.</text>
</comment>
<dbReference type="Gene3D" id="3.90.25.10">
    <property type="entry name" value="UDP-galactose 4-epimerase, domain 1"/>
    <property type="match status" value="1"/>
</dbReference>